<dbReference type="PANTHER" id="PTHR35046:SF9">
    <property type="entry name" value="RNA-DIRECTED DNA POLYMERASE"/>
    <property type="match status" value="1"/>
</dbReference>
<dbReference type="Proteomes" id="UP000257109">
    <property type="component" value="Unassembled WGS sequence"/>
</dbReference>
<dbReference type="PANTHER" id="PTHR35046">
    <property type="entry name" value="ZINC KNUCKLE (CCHC-TYPE) FAMILY PROTEIN"/>
    <property type="match status" value="1"/>
</dbReference>
<proteinExistence type="predicted"/>
<comment type="caution">
    <text evidence="2">The sequence shown here is derived from an EMBL/GenBank/DDBJ whole genome shotgun (WGS) entry which is preliminary data.</text>
</comment>
<evidence type="ECO:0008006" key="4">
    <source>
        <dbReference type="Google" id="ProtNLM"/>
    </source>
</evidence>
<gene>
    <name evidence="2" type="ORF">CR513_22231</name>
</gene>
<dbReference type="OrthoDB" id="1747743at2759"/>
<organism evidence="2 3">
    <name type="scientific">Mucuna pruriens</name>
    <name type="common">Velvet bean</name>
    <name type="synonym">Dolichos pruriens</name>
    <dbReference type="NCBI Taxonomy" id="157652"/>
    <lineage>
        <taxon>Eukaryota</taxon>
        <taxon>Viridiplantae</taxon>
        <taxon>Streptophyta</taxon>
        <taxon>Embryophyta</taxon>
        <taxon>Tracheophyta</taxon>
        <taxon>Spermatophyta</taxon>
        <taxon>Magnoliopsida</taxon>
        <taxon>eudicotyledons</taxon>
        <taxon>Gunneridae</taxon>
        <taxon>Pentapetalae</taxon>
        <taxon>rosids</taxon>
        <taxon>fabids</taxon>
        <taxon>Fabales</taxon>
        <taxon>Fabaceae</taxon>
        <taxon>Papilionoideae</taxon>
        <taxon>50 kb inversion clade</taxon>
        <taxon>NPAAA clade</taxon>
        <taxon>indigoferoid/millettioid clade</taxon>
        <taxon>Phaseoleae</taxon>
        <taxon>Mucuna</taxon>
    </lineage>
</organism>
<dbReference type="EMBL" id="QJKJ01004174">
    <property type="protein sequence ID" value="RDX95268.1"/>
    <property type="molecule type" value="Genomic_DNA"/>
</dbReference>
<feature type="non-terminal residue" evidence="2">
    <location>
        <position position="1"/>
    </location>
</feature>
<evidence type="ECO:0000313" key="3">
    <source>
        <dbReference type="Proteomes" id="UP000257109"/>
    </source>
</evidence>
<name>A0A371GXH1_MUCPR</name>
<keyword evidence="3" id="KW-1185">Reference proteome</keyword>
<evidence type="ECO:0000256" key="1">
    <source>
        <dbReference type="SAM" id="MobiDB-lite"/>
    </source>
</evidence>
<feature type="region of interest" description="Disordered" evidence="1">
    <location>
        <begin position="1"/>
        <end position="30"/>
    </location>
</feature>
<reference evidence="2" key="1">
    <citation type="submission" date="2018-05" db="EMBL/GenBank/DDBJ databases">
        <title>Draft genome of Mucuna pruriens seed.</title>
        <authorList>
            <person name="Nnadi N.E."/>
            <person name="Vos R."/>
            <person name="Hasami M.H."/>
            <person name="Devisetty U.K."/>
            <person name="Aguiy J.C."/>
        </authorList>
    </citation>
    <scope>NUCLEOTIDE SEQUENCE [LARGE SCALE GENOMIC DNA]</scope>
    <source>
        <strain evidence="2">JCA_2017</strain>
    </source>
</reference>
<sequence>MPFENFPKVSRKKEEKLLRRDKSPKKGSACFKGRLGEVSKGNDILPSNVPIKGKWSSQMTMRSIMKVPMKKHQLLVVKITLLMFGQSNANVASLRLVEKLCLPTIPHPKTYKLQWLSEKGEIIVVKQVFVELTLGKYKDEIL</sequence>
<protein>
    <recommendedName>
        <fullName evidence="4">Reverse transcriptase Ty1/copia-type domain-containing protein</fullName>
    </recommendedName>
</protein>
<dbReference type="AlphaFoldDB" id="A0A371GXH1"/>
<evidence type="ECO:0000313" key="2">
    <source>
        <dbReference type="EMBL" id="RDX95268.1"/>
    </source>
</evidence>
<accession>A0A371GXH1</accession>
<feature type="compositionally biased region" description="Basic and acidic residues" evidence="1">
    <location>
        <begin position="12"/>
        <end position="21"/>
    </location>
</feature>